<feature type="compositionally biased region" description="Polar residues" evidence="9">
    <location>
        <begin position="512"/>
        <end position="526"/>
    </location>
</feature>
<sequence>MSTTTSSEYDVLEKIGHGSFGIIRRVRRKSDGLILCRKEINYGKMSQKEREQLHAEFQCLSSLRHPNIVAYYHREHLKSQQELHLYMEYCGSGDLGRVIKDLTNKGQRATESFVWSTFSQLVAALYRCHYGIDPAEIGTDILGIASGAQNQKAPEGGVVIMHRDLKPENVFLGKDNSVKLGDFGLSKMIKSHDFASTYVGTPYYMSPEICAAERYTLKSDIWSLGCIIYELCAREPPSTPKCLRVNPDERPSTFDLLQLPIMRLMRKEKEVSDMGKSLKMREAAFLAKEAELAQQISALESTRAMMREEINTNLHREWEVKARLEISKQINMEVEKLHRQFDAEVQVQVEMELKQRLALRDTDTAQADAILALKGAQPPRPRHHVRRPRRNSGDVEMSEPSPMAISSLSLSPRRNAAMKPPTVGSANIFKVGTQQANADLLWNVPRDSKTPDSDDEDFLPSPTRNIRSNKNPFMAKNRPTLASKISNKPLPMIPSMQMSPEGPKGGLLDRPTSPNRRLSKIPSATNLGHRAAADMTGQLGRKPSLQQARAGGRPLSAVIAPGGENVSPKKASASKDRGVPARRASDTVSGCVAVWDPERDEMPSPFLVRTKQQRVRI</sequence>
<dbReference type="InterPro" id="IPR000719">
    <property type="entry name" value="Prot_kinase_dom"/>
</dbReference>
<feature type="compositionally biased region" description="Basic residues" evidence="9">
    <location>
        <begin position="380"/>
        <end position="390"/>
    </location>
</feature>
<name>A0A9P1M5N5_9PEZI</name>
<dbReference type="GO" id="GO:0044732">
    <property type="term" value="C:mitotic spindle pole body"/>
    <property type="evidence" value="ECO:0007669"/>
    <property type="project" value="TreeGrafter"/>
</dbReference>
<organism evidence="11 12">
    <name type="scientific">Parascedosporium putredinis</name>
    <dbReference type="NCBI Taxonomy" id="1442378"/>
    <lineage>
        <taxon>Eukaryota</taxon>
        <taxon>Fungi</taxon>
        <taxon>Dikarya</taxon>
        <taxon>Ascomycota</taxon>
        <taxon>Pezizomycotina</taxon>
        <taxon>Sordariomycetes</taxon>
        <taxon>Hypocreomycetidae</taxon>
        <taxon>Microascales</taxon>
        <taxon>Microascaceae</taxon>
        <taxon>Parascedosporium</taxon>
    </lineage>
</organism>
<dbReference type="Proteomes" id="UP000838763">
    <property type="component" value="Unassembled WGS sequence"/>
</dbReference>
<dbReference type="GO" id="GO:0005737">
    <property type="term" value="C:cytoplasm"/>
    <property type="evidence" value="ECO:0007669"/>
    <property type="project" value="TreeGrafter"/>
</dbReference>
<dbReference type="Gene3D" id="1.10.510.10">
    <property type="entry name" value="Transferase(Phosphotransferase) domain 1"/>
    <property type="match status" value="1"/>
</dbReference>
<dbReference type="InterPro" id="IPR008271">
    <property type="entry name" value="Ser/Thr_kinase_AS"/>
</dbReference>
<evidence type="ECO:0000313" key="12">
    <source>
        <dbReference type="Proteomes" id="UP000838763"/>
    </source>
</evidence>
<evidence type="ECO:0000256" key="7">
    <source>
        <dbReference type="ARBA" id="ARBA00047899"/>
    </source>
</evidence>
<comment type="catalytic activity">
    <reaction evidence="7">
        <text>L-threonyl-[protein] + ATP = O-phospho-L-threonyl-[protein] + ADP + H(+)</text>
        <dbReference type="Rhea" id="RHEA:46608"/>
        <dbReference type="Rhea" id="RHEA-COMP:11060"/>
        <dbReference type="Rhea" id="RHEA-COMP:11605"/>
        <dbReference type="ChEBI" id="CHEBI:15378"/>
        <dbReference type="ChEBI" id="CHEBI:30013"/>
        <dbReference type="ChEBI" id="CHEBI:30616"/>
        <dbReference type="ChEBI" id="CHEBI:61977"/>
        <dbReference type="ChEBI" id="CHEBI:456216"/>
        <dbReference type="EC" id="2.7.11.1"/>
    </reaction>
</comment>
<feature type="compositionally biased region" description="Basic and acidic residues" evidence="9">
    <location>
        <begin position="573"/>
        <end position="585"/>
    </location>
</feature>
<protein>
    <recommendedName>
        <fullName evidence="1">non-specific serine/threonine protein kinase</fullName>
        <ecNumber evidence="1">2.7.11.1</ecNumber>
    </recommendedName>
</protein>
<reference evidence="11" key="1">
    <citation type="submission" date="2022-11" db="EMBL/GenBank/DDBJ databases">
        <authorList>
            <person name="Scott C."/>
            <person name="Bruce N."/>
        </authorList>
    </citation>
    <scope>NUCLEOTIDE SEQUENCE</scope>
</reference>
<dbReference type="FunFam" id="3.30.200.20:FF:000525">
    <property type="entry name" value="Serine/threonine-protein kinase KIN3"/>
    <property type="match status" value="1"/>
</dbReference>
<dbReference type="PANTHER" id="PTHR43671:SF13">
    <property type="entry name" value="SERINE_THREONINE-PROTEIN KINASE NEK2"/>
    <property type="match status" value="1"/>
</dbReference>
<dbReference type="InterPro" id="IPR050660">
    <property type="entry name" value="NEK_Ser/Thr_kinase"/>
</dbReference>
<feature type="region of interest" description="Disordered" evidence="9">
    <location>
        <begin position="376"/>
        <end position="421"/>
    </location>
</feature>
<dbReference type="OrthoDB" id="10250725at2759"/>
<dbReference type="Pfam" id="PF00069">
    <property type="entry name" value="Pkinase"/>
    <property type="match status" value="2"/>
</dbReference>
<feature type="domain" description="Protein kinase" evidence="10">
    <location>
        <begin position="9"/>
        <end position="319"/>
    </location>
</feature>
<dbReference type="GO" id="GO:0004674">
    <property type="term" value="F:protein serine/threonine kinase activity"/>
    <property type="evidence" value="ECO:0007669"/>
    <property type="project" value="UniProtKB-KW"/>
</dbReference>
<dbReference type="EC" id="2.7.11.1" evidence="1"/>
<comment type="catalytic activity">
    <reaction evidence="8">
        <text>L-seryl-[protein] + ATP = O-phospho-L-seryl-[protein] + ADP + H(+)</text>
        <dbReference type="Rhea" id="RHEA:17989"/>
        <dbReference type="Rhea" id="RHEA-COMP:9863"/>
        <dbReference type="Rhea" id="RHEA-COMP:11604"/>
        <dbReference type="ChEBI" id="CHEBI:15378"/>
        <dbReference type="ChEBI" id="CHEBI:29999"/>
        <dbReference type="ChEBI" id="CHEBI:30616"/>
        <dbReference type="ChEBI" id="CHEBI:83421"/>
        <dbReference type="ChEBI" id="CHEBI:456216"/>
        <dbReference type="EC" id="2.7.11.1"/>
    </reaction>
</comment>
<dbReference type="GO" id="GO:0005524">
    <property type="term" value="F:ATP binding"/>
    <property type="evidence" value="ECO:0007669"/>
    <property type="project" value="UniProtKB-KW"/>
</dbReference>
<accession>A0A9P1M5N5</accession>
<comment type="caution">
    <text evidence="11">The sequence shown here is derived from an EMBL/GenBank/DDBJ whole genome shotgun (WGS) entry which is preliminary data.</text>
</comment>
<keyword evidence="2" id="KW-0723">Serine/threonine-protein kinase</keyword>
<proteinExistence type="predicted"/>
<dbReference type="SUPFAM" id="SSF56112">
    <property type="entry name" value="Protein kinase-like (PK-like)"/>
    <property type="match status" value="1"/>
</dbReference>
<evidence type="ECO:0000256" key="6">
    <source>
        <dbReference type="ARBA" id="ARBA00022840"/>
    </source>
</evidence>
<keyword evidence="6" id="KW-0067">ATP-binding</keyword>
<evidence type="ECO:0000259" key="10">
    <source>
        <dbReference type="PROSITE" id="PS50011"/>
    </source>
</evidence>
<evidence type="ECO:0000256" key="2">
    <source>
        <dbReference type="ARBA" id="ARBA00022527"/>
    </source>
</evidence>
<dbReference type="GO" id="GO:0007059">
    <property type="term" value="P:chromosome segregation"/>
    <property type="evidence" value="ECO:0007669"/>
    <property type="project" value="TreeGrafter"/>
</dbReference>
<feature type="compositionally biased region" description="Polar residues" evidence="9">
    <location>
        <begin position="462"/>
        <end position="471"/>
    </location>
</feature>
<keyword evidence="3" id="KW-0808">Transferase</keyword>
<dbReference type="Gene3D" id="3.30.200.20">
    <property type="entry name" value="Phosphorylase Kinase, domain 1"/>
    <property type="match status" value="1"/>
</dbReference>
<dbReference type="EMBL" id="CALLCH030000001">
    <property type="protein sequence ID" value="CAI4211191.1"/>
    <property type="molecule type" value="Genomic_DNA"/>
</dbReference>
<dbReference type="SMART" id="SM00220">
    <property type="entry name" value="S_TKc"/>
    <property type="match status" value="1"/>
</dbReference>
<dbReference type="PANTHER" id="PTHR43671">
    <property type="entry name" value="SERINE/THREONINE-PROTEIN KINASE NEK"/>
    <property type="match status" value="1"/>
</dbReference>
<dbReference type="InterPro" id="IPR011009">
    <property type="entry name" value="Kinase-like_dom_sf"/>
</dbReference>
<evidence type="ECO:0000256" key="1">
    <source>
        <dbReference type="ARBA" id="ARBA00012513"/>
    </source>
</evidence>
<evidence type="ECO:0000256" key="4">
    <source>
        <dbReference type="ARBA" id="ARBA00022741"/>
    </source>
</evidence>
<feature type="region of interest" description="Disordered" evidence="9">
    <location>
        <begin position="444"/>
        <end position="588"/>
    </location>
</feature>
<evidence type="ECO:0000256" key="3">
    <source>
        <dbReference type="ARBA" id="ARBA00022679"/>
    </source>
</evidence>
<keyword evidence="5" id="KW-0418">Kinase</keyword>
<evidence type="ECO:0000313" key="11">
    <source>
        <dbReference type="EMBL" id="CAI4211191.1"/>
    </source>
</evidence>
<gene>
    <name evidence="11" type="ORF">PPNO1_LOCUS987</name>
</gene>
<keyword evidence="4" id="KW-0547">Nucleotide-binding</keyword>
<dbReference type="PROSITE" id="PS50011">
    <property type="entry name" value="PROTEIN_KINASE_DOM"/>
    <property type="match status" value="1"/>
</dbReference>
<keyword evidence="12" id="KW-1185">Reference proteome</keyword>
<dbReference type="AlphaFoldDB" id="A0A9P1M5N5"/>
<evidence type="ECO:0000256" key="5">
    <source>
        <dbReference type="ARBA" id="ARBA00022777"/>
    </source>
</evidence>
<dbReference type="PROSITE" id="PS00108">
    <property type="entry name" value="PROTEIN_KINASE_ST"/>
    <property type="match status" value="1"/>
</dbReference>
<evidence type="ECO:0000256" key="9">
    <source>
        <dbReference type="SAM" id="MobiDB-lite"/>
    </source>
</evidence>
<evidence type="ECO:0000256" key="8">
    <source>
        <dbReference type="ARBA" id="ARBA00048679"/>
    </source>
</evidence>
<dbReference type="CDD" id="cd08217">
    <property type="entry name" value="STKc_Nek2"/>
    <property type="match status" value="1"/>
</dbReference>
<dbReference type="GO" id="GO:0005634">
    <property type="term" value="C:nucleus"/>
    <property type="evidence" value="ECO:0007669"/>
    <property type="project" value="TreeGrafter"/>
</dbReference>